<dbReference type="InterPro" id="IPR017441">
    <property type="entry name" value="Protein_kinase_ATP_BS"/>
</dbReference>
<dbReference type="GO" id="GO:0004674">
    <property type="term" value="F:protein serine/threonine kinase activity"/>
    <property type="evidence" value="ECO:0007669"/>
    <property type="project" value="UniProtKB-KW"/>
</dbReference>
<dbReference type="EMBL" id="CP029190">
    <property type="protein sequence ID" value="QES47268.1"/>
    <property type="molecule type" value="Genomic_DNA"/>
</dbReference>
<keyword evidence="3 8" id="KW-0418">Kinase</keyword>
<keyword evidence="2 5" id="KW-0547">Nucleotide-binding</keyword>
<feature type="region of interest" description="Disordered" evidence="6">
    <location>
        <begin position="480"/>
        <end position="511"/>
    </location>
</feature>
<evidence type="ECO:0000256" key="5">
    <source>
        <dbReference type="PROSITE-ProRule" id="PRU10141"/>
    </source>
</evidence>
<feature type="compositionally biased region" description="Polar residues" evidence="6">
    <location>
        <begin position="496"/>
        <end position="507"/>
    </location>
</feature>
<keyword evidence="1" id="KW-0808">Transferase</keyword>
<accession>A0A5P2CZT1</accession>
<feature type="region of interest" description="Disordered" evidence="6">
    <location>
        <begin position="432"/>
        <end position="455"/>
    </location>
</feature>
<dbReference type="Proteomes" id="UP000325211">
    <property type="component" value="Chromosome"/>
</dbReference>
<dbReference type="Gene3D" id="1.10.510.10">
    <property type="entry name" value="Transferase(Phosphotransferase) domain 1"/>
    <property type="match status" value="1"/>
</dbReference>
<keyword evidence="4 5" id="KW-0067">ATP-binding</keyword>
<evidence type="ECO:0000256" key="4">
    <source>
        <dbReference type="ARBA" id="ARBA00022840"/>
    </source>
</evidence>
<keyword evidence="8" id="KW-0723">Serine/threonine-protein kinase</keyword>
<feature type="compositionally biased region" description="Basic and acidic residues" evidence="6">
    <location>
        <begin position="485"/>
        <end position="495"/>
    </location>
</feature>
<dbReference type="InterPro" id="IPR000719">
    <property type="entry name" value="Prot_kinase_dom"/>
</dbReference>
<evidence type="ECO:0000256" key="2">
    <source>
        <dbReference type="ARBA" id="ARBA00022741"/>
    </source>
</evidence>
<dbReference type="AlphaFoldDB" id="A0A5P2CZT1"/>
<evidence type="ECO:0000256" key="6">
    <source>
        <dbReference type="SAM" id="MobiDB-lite"/>
    </source>
</evidence>
<dbReference type="PROSITE" id="PS50011">
    <property type="entry name" value="PROTEIN_KINASE_DOM"/>
    <property type="match status" value="1"/>
</dbReference>
<dbReference type="InterPro" id="IPR011009">
    <property type="entry name" value="Kinase-like_dom_sf"/>
</dbReference>
<dbReference type="PROSITE" id="PS00107">
    <property type="entry name" value="PROTEIN_KINASE_ATP"/>
    <property type="match status" value="1"/>
</dbReference>
<evidence type="ECO:0000313" key="9">
    <source>
        <dbReference type="Proteomes" id="UP000325211"/>
    </source>
</evidence>
<protein>
    <submittedName>
        <fullName evidence="8">Serine/threonine protein kinase</fullName>
    </submittedName>
</protein>
<dbReference type="PANTHER" id="PTHR43289:SF34">
    <property type="entry name" value="SERINE_THREONINE-PROTEIN KINASE YBDM-RELATED"/>
    <property type="match status" value="1"/>
</dbReference>
<name>A0A5P2CZT1_STRVZ</name>
<dbReference type="CDD" id="cd14014">
    <property type="entry name" value="STKc_PknB_like"/>
    <property type="match status" value="1"/>
</dbReference>
<organism evidence="8 9">
    <name type="scientific">Streptomyces venezuelae</name>
    <dbReference type="NCBI Taxonomy" id="54571"/>
    <lineage>
        <taxon>Bacteria</taxon>
        <taxon>Bacillati</taxon>
        <taxon>Actinomycetota</taxon>
        <taxon>Actinomycetes</taxon>
        <taxon>Kitasatosporales</taxon>
        <taxon>Streptomycetaceae</taxon>
        <taxon>Streptomyces</taxon>
    </lineage>
</organism>
<feature type="binding site" evidence="5">
    <location>
        <position position="126"/>
    </location>
    <ligand>
        <name>ATP</name>
        <dbReference type="ChEBI" id="CHEBI:30616"/>
    </ligand>
</feature>
<evidence type="ECO:0000256" key="1">
    <source>
        <dbReference type="ARBA" id="ARBA00022679"/>
    </source>
</evidence>
<dbReference type="Pfam" id="PF00069">
    <property type="entry name" value="Pkinase"/>
    <property type="match status" value="1"/>
</dbReference>
<dbReference type="PROSITE" id="PS00108">
    <property type="entry name" value="PROTEIN_KINASE_ST"/>
    <property type="match status" value="1"/>
</dbReference>
<feature type="compositionally biased region" description="Low complexity" evidence="6">
    <location>
        <begin position="436"/>
        <end position="454"/>
    </location>
</feature>
<dbReference type="GO" id="GO:0005524">
    <property type="term" value="F:ATP binding"/>
    <property type="evidence" value="ECO:0007669"/>
    <property type="project" value="UniProtKB-UniRule"/>
</dbReference>
<feature type="domain" description="Protein kinase" evidence="7">
    <location>
        <begin position="98"/>
        <end position="351"/>
    </location>
</feature>
<dbReference type="OrthoDB" id="9762169at2"/>
<feature type="region of interest" description="Disordered" evidence="6">
    <location>
        <begin position="18"/>
        <end position="97"/>
    </location>
</feature>
<dbReference type="PANTHER" id="PTHR43289">
    <property type="entry name" value="MITOGEN-ACTIVATED PROTEIN KINASE KINASE KINASE 20-RELATED"/>
    <property type="match status" value="1"/>
</dbReference>
<dbReference type="InterPro" id="IPR008271">
    <property type="entry name" value="Ser/Thr_kinase_AS"/>
</dbReference>
<sequence length="754" mass="80077">MPGTPCVVLNWSPPTWPRSTVRRSVRRSRLDQSSSCHPSLRRSADTIQFPGLGDSSDGCVQPHRAPSQKRNGRPVSSARTGGRVQPARSGDPKRVGPYRIIGRLGSGGMGTVHAGLDSTGRRVAVKVVNAAQAEDPEFRARFRREVQLSARVQGPCLVPLLSAEPDAETPWLATTYIPGPTLNQHLTAHGPLTGGTLYAFATGTAQALAAIHAAGVVHRDVKPQNVILNPAGPRVLDFGIAHAADGTSVTRTGVTTGTPGWISPEHYRTGTAGPEGDVFAWGALVAYAATGRLPFGTGSPDVVAYRIMSAEPDLDGLPEGLRGTVEKALTKNPGERITSSSAAEECAHLLSAQATQVLTVDSGLEPTTVRDFVATEWHVPGAEDPAWQAPAASARKRTLIVLVAAAATGAAVAGGIVAFDSKGQVYQDANSKGTVSSAAPSGRPAAATASATTGEIRTVDPVDPRTIKVPMDPLAGVPHPAYTRAGDESQPHPDTWRTSTHASTPQEQDAEQAIRDHMTSMLATKDMDFMKPTITFNLRAQTVIVTGGPVPQLPENYQEAFRRAGHMAACTALAHRLKDNPTTWPYGRFSIHWKTSDGDPEAAALGYGEATKGCFSELAGQWHGDESGMATAELPSSDKVEIRVADATVKAVTATWNANTPETNETPLSTHDGINLGFDPVENAAYVWTDDPNNRFASRAAQSNLKGAVEEALCRKLMEEFNTNKSWKYTRWTVAVRNAYTNGRQFIGSGTCTP</sequence>
<proteinExistence type="predicted"/>
<dbReference type="SMART" id="SM00220">
    <property type="entry name" value="S_TKc"/>
    <property type="match status" value="1"/>
</dbReference>
<dbReference type="Gene3D" id="3.30.200.20">
    <property type="entry name" value="Phosphorylase Kinase, domain 1"/>
    <property type="match status" value="1"/>
</dbReference>
<gene>
    <name evidence="8" type="ORF">DEJ50_04905</name>
</gene>
<evidence type="ECO:0000259" key="7">
    <source>
        <dbReference type="PROSITE" id="PS50011"/>
    </source>
</evidence>
<reference evidence="8 9" key="1">
    <citation type="submission" date="2018-05" db="EMBL/GenBank/DDBJ databases">
        <title>Streptomyces venezuelae.</title>
        <authorList>
            <person name="Kim W."/>
            <person name="Lee N."/>
            <person name="Cho B.-K."/>
        </authorList>
    </citation>
    <scope>NUCLEOTIDE SEQUENCE [LARGE SCALE GENOMIC DNA]</scope>
    <source>
        <strain evidence="8 9">ATCC 21782</strain>
    </source>
</reference>
<dbReference type="SUPFAM" id="SSF56112">
    <property type="entry name" value="Protein kinase-like (PK-like)"/>
    <property type="match status" value="1"/>
</dbReference>
<evidence type="ECO:0000256" key="3">
    <source>
        <dbReference type="ARBA" id="ARBA00022777"/>
    </source>
</evidence>
<evidence type="ECO:0000313" key="8">
    <source>
        <dbReference type="EMBL" id="QES47268.1"/>
    </source>
</evidence>